<dbReference type="Proteomes" id="UP000014137">
    <property type="component" value="Unassembled WGS sequence"/>
</dbReference>
<evidence type="ECO:0000256" key="3">
    <source>
        <dbReference type="ARBA" id="ARBA00023125"/>
    </source>
</evidence>
<dbReference type="SUPFAM" id="SSF56349">
    <property type="entry name" value="DNA breaking-rejoining enzymes"/>
    <property type="match status" value="1"/>
</dbReference>
<comment type="caution">
    <text evidence="7">The sequence shown here is derived from an EMBL/GenBank/DDBJ whole genome shotgun (WGS) entry which is preliminary data.</text>
</comment>
<dbReference type="PATRIC" id="fig|1238180.3.peg.7361"/>
<evidence type="ECO:0000259" key="6">
    <source>
        <dbReference type="PROSITE" id="PS51898"/>
    </source>
</evidence>
<dbReference type="Pfam" id="PF00589">
    <property type="entry name" value="Phage_integrase"/>
    <property type="match status" value="1"/>
</dbReference>
<organism evidence="7 8">
    <name type="scientific">Amycolatopsis azurea DSM 43854</name>
    <dbReference type="NCBI Taxonomy" id="1238180"/>
    <lineage>
        <taxon>Bacteria</taxon>
        <taxon>Bacillati</taxon>
        <taxon>Actinomycetota</taxon>
        <taxon>Actinomycetes</taxon>
        <taxon>Pseudonocardiales</taxon>
        <taxon>Pseudonocardiaceae</taxon>
        <taxon>Amycolatopsis</taxon>
    </lineage>
</organism>
<evidence type="ECO:0000256" key="4">
    <source>
        <dbReference type="ARBA" id="ARBA00023172"/>
    </source>
</evidence>
<evidence type="ECO:0000256" key="1">
    <source>
        <dbReference type="ARBA" id="ARBA00008857"/>
    </source>
</evidence>
<name>M2Q9Z4_9PSEU</name>
<dbReference type="GO" id="GO:0006310">
    <property type="term" value="P:DNA recombination"/>
    <property type="evidence" value="ECO:0007669"/>
    <property type="project" value="UniProtKB-KW"/>
</dbReference>
<dbReference type="OrthoDB" id="4326943at2"/>
<keyword evidence="4" id="KW-0233">DNA recombination</keyword>
<dbReference type="Gene3D" id="1.10.150.130">
    <property type="match status" value="1"/>
</dbReference>
<dbReference type="Gene3D" id="1.10.443.10">
    <property type="entry name" value="Intergrase catalytic core"/>
    <property type="match status" value="1"/>
</dbReference>
<keyword evidence="3" id="KW-0238">DNA-binding</keyword>
<comment type="similarity">
    <text evidence="1">Belongs to the 'phage' integrase family.</text>
</comment>
<reference evidence="7 8" key="1">
    <citation type="submission" date="2012-10" db="EMBL/GenBank/DDBJ databases">
        <title>Genome assembly of Amycolatopsis azurea DSM 43854.</title>
        <authorList>
            <person name="Khatri I."/>
            <person name="Kaur I."/>
            <person name="Subramanian S."/>
            <person name="Mayilraj S."/>
        </authorList>
    </citation>
    <scope>NUCLEOTIDE SEQUENCE [LARGE SCALE GENOMIC DNA]</scope>
    <source>
        <strain evidence="7 8">DSM 43854</strain>
    </source>
</reference>
<dbReference type="InterPro" id="IPR010998">
    <property type="entry name" value="Integrase_recombinase_N"/>
</dbReference>
<dbReference type="GO" id="GO:0003677">
    <property type="term" value="F:DNA binding"/>
    <property type="evidence" value="ECO:0007669"/>
    <property type="project" value="UniProtKB-KW"/>
</dbReference>
<dbReference type="GO" id="GO:0015074">
    <property type="term" value="P:DNA integration"/>
    <property type="evidence" value="ECO:0007669"/>
    <property type="project" value="UniProtKB-KW"/>
</dbReference>
<dbReference type="InterPro" id="IPR002104">
    <property type="entry name" value="Integrase_catalytic"/>
</dbReference>
<dbReference type="PROSITE" id="PS51898">
    <property type="entry name" value="TYR_RECOMBINASE"/>
    <property type="match status" value="1"/>
</dbReference>
<accession>M2Q9Z4</accession>
<evidence type="ECO:0000313" key="8">
    <source>
        <dbReference type="Proteomes" id="UP000014137"/>
    </source>
</evidence>
<feature type="compositionally biased region" description="Basic and acidic residues" evidence="5">
    <location>
        <begin position="46"/>
        <end position="55"/>
    </location>
</feature>
<dbReference type="AlphaFoldDB" id="M2Q9Z4"/>
<evidence type="ECO:0000256" key="2">
    <source>
        <dbReference type="ARBA" id="ARBA00022908"/>
    </source>
</evidence>
<dbReference type="InterPro" id="IPR013762">
    <property type="entry name" value="Integrase-like_cat_sf"/>
</dbReference>
<dbReference type="InterPro" id="IPR011010">
    <property type="entry name" value="DNA_brk_join_enz"/>
</dbReference>
<dbReference type="EMBL" id="ANMG01000085">
    <property type="protein sequence ID" value="EMD22887.1"/>
    <property type="molecule type" value="Genomic_DNA"/>
</dbReference>
<keyword evidence="2" id="KW-0229">DNA integration</keyword>
<feature type="region of interest" description="Disordered" evidence="5">
    <location>
        <begin position="388"/>
        <end position="421"/>
    </location>
</feature>
<feature type="region of interest" description="Disordered" evidence="5">
    <location>
        <begin position="1"/>
        <end position="21"/>
    </location>
</feature>
<dbReference type="PANTHER" id="PTHR30629:SF2">
    <property type="entry name" value="PROPHAGE INTEGRASE INTS-RELATED"/>
    <property type="match status" value="1"/>
</dbReference>
<evidence type="ECO:0000256" key="5">
    <source>
        <dbReference type="SAM" id="MobiDB-lite"/>
    </source>
</evidence>
<evidence type="ECO:0000313" key="7">
    <source>
        <dbReference type="EMBL" id="EMD22887.1"/>
    </source>
</evidence>
<dbReference type="CDD" id="cd00796">
    <property type="entry name" value="INT_Rci_Hp1_C"/>
    <property type="match status" value="1"/>
</dbReference>
<dbReference type="RefSeq" id="WP_005166322.1">
    <property type="nucleotide sequence ID" value="NZ_ANMG01000085.1"/>
</dbReference>
<feature type="domain" description="Tyr recombinase" evidence="6">
    <location>
        <begin position="174"/>
        <end position="372"/>
    </location>
</feature>
<proteinExistence type="inferred from homology"/>
<sequence length="421" mass="46440">MAWADPYPGGGFRGGYRDSAGNKRYVKDLDGKTVRYDTKKKAKAAANEKEVDARRKAAAPSEVPMEATTKWGAWWDHLATKRTFDDTDTASTEANIVKKYLRPKWGDIALRDITYKAAKHWVQEGDLKVRPGMSPGYVHRIFSIFNVTIKEALDQEVLTASPLAGVKLPKRHKKPKPYLSTKSNAAMSAHLREDYRDALAFGLETGVRPGELCGLHSDRIDLDRGWMLVAETFVKRRGIIRPYPKDGDVRWVPLTDLACEIAARRLGARDESKGCGFVHSDGLPCSGVLTFMTVRGRIMHPDTMGYHMRNAAEDAKVPRRSPYSIRRGWATRAAEGGLDAFQIAEILGHATLDQAQEYVQQTPAARMKLVAALSKYPQLTVIEGGLGQTSDTQAGSGAKSGAKVDSQTLAQDRGRVRRSAG</sequence>
<gene>
    <name evidence="7" type="ORF">C791_7887</name>
</gene>
<dbReference type="PANTHER" id="PTHR30629">
    <property type="entry name" value="PROPHAGE INTEGRASE"/>
    <property type="match status" value="1"/>
</dbReference>
<protein>
    <recommendedName>
        <fullName evidence="6">Tyr recombinase domain-containing protein</fullName>
    </recommendedName>
</protein>
<feature type="region of interest" description="Disordered" evidence="5">
    <location>
        <begin position="38"/>
        <end position="62"/>
    </location>
</feature>
<dbReference type="InterPro" id="IPR050808">
    <property type="entry name" value="Phage_Integrase"/>
</dbReference>